<sequence>MTFTFRLALPSERADADRILRAAFTPYLRRLGREIPPDYYGWLPASIERGDLFVAEEGGVVVGVAATERREKELFLDRLAVDPAKQGAGLGRWLLERLDEVAHARGDLTLSLVTAEMMDHLIKLYGSHGFEIVHRGPPDHGKDVHTRVRMVKKL</sequence>
<reference evidence="4 5" key="1">
    <citation type="submission" date="2021-06" db="EMBL/GenBank/DDBJ databases">
        <authorList>
            <person name="Lee D.H."/>
        </authorList>
    </citation>
    <scope>NUCLEOTIDE SEQUENCE [LARGE SCALE GENOMIC DNA]</scope>
    <source>
        <strain evidence="4 5">MMS21-HV4-11</strain>
    </source>
</reference>
<proteinExistence type="predicted"/>
<organism evidence="4 5">
    <name type="scientific">Reyranella humidisoli</name>
    <dbReference type="NCBI Taxonomy" id="2849149"/>
    <lineage>
        <taxon>Bacteria</taxon>
        <taxon>Pseudomonadati</taxon>
        <taxon>Pseudomonadota</taxon>
        <taxon>Alphaproteobacteria</taxon>
        <taxon>Hyphomicrobiales</taxon>
        <taxon>Reyranellaceae</taxon>
        <taxon>Reyranella</taxon>
    </lineage>
</organism>
<dbReference type="CDD" id="cd04301">
    <property type="entry name" value="NAT_SF"/>
    <property type="match status" value="1"/>
</dbReference>
<keyword evidence="1" id="KW-0808">Transferase</keyword>
<dbReference type="RefSeq" id="WP_216961755.1">
    <property type="nucleotide sequence ID" value="NZ_JAHOPB010000001.1"/>
</dbReference>
<dbReference type="PROSITE" id="PS51186">
    <property type="entry name" value="GNAT"/>
    <property type="match status" value="1"/>
</dbReference>
<name>A0ABS6IM98_9HYPH</name>
<evidence type="ECO:0000256" key="2">
    <source>
        <dbReference type="ARBA" id="ARBA00023315"/>
    </source>
</evidence>
<dbReference type="InterPro" id="IPR000182">
    <property type="entry name" value="GNAT_dom"/>
</dbReference>
<accession>A0ABS6IM98</accession>
<evidence type="ECO:0000259" key="3">
    <source>
        <dbReference type="PROSITE" id="PS51186"/>
    </source>
</evidence>
<evidence type="ECO:0000256" key="1">
    <source>
        <dbReference type="ARBA" id="ARBA00022679"/>
    </source>
</evidence>
<dbReference type="PANTHER" id="PTHR43877">
    <property type="entry name" value="AMINOALKYLPHOSPHONATE N-ACETYLTRANSFERASE-RELATED-RELATED"/>
    <property type="match status" value="1"/>
</dbReference>
<dbReference type="Pfam" id="PF13508">
    <property type="entry name" value="Acetyltransf_7"/>
    <property type="match status" value="1"/>
</dbReference>
<dbReference type="Proteomes" id="UP000727907">
    <property type="component" value="Unassembled WGS sequence"/>
</dbReference>
<evidence type="ECO:0000313" key="4">
    <source>
        <dbReference type="EMBL" id="MBU8875089.1"/>
    </source>
</evidence>
<comment type="caution">
    <text evidence="4">The sequence shown here is derived from an EMBL/GenBank/DDBJ whole genome shotgun (WGS) entry which is preliminary data.</text>
</comment>
<feature type="domain" description="N-acetyltransferase" evidence="3">
    <location>
        <begin position="3"/>
        <end position="154"/>
    </location>
</feature>
<keyword evidence="2" id="KW-0012">Acyltransferase</keyword>
<dbReference type="EMBL" id="JAHOPB010000001">
    <property type="protein sequence ID" value="MBU8875089.1"/>
    <property type="molecule type" value="Genomic_DNA"/>
</dbReference>
<keyword evidence="5" id="KW-1185">Reference proteome</keyword>
<evidence type="ECO:0000313" key="5">
    <source>
        <dbReference type="Proteomes" id="UP000727907"/>
    </source>
</evidence>
<dbReference type="InterPro" id="IPR050832">
    <property type="entry name" value="Bact_Acetyltransf"/>
</dbReference>
<protein>
    <submittedName>
        <fullName evidence="4">GNAT family N-acetyltransferase</fullName>
    </submittedName>
</protein>
<gene>
    <name evidence="4" type="ORF">KQ910_15045</name>
</gene>